<dbReference type="Pfam" id="PF00083">
    <property type="entry name" value="Sugar_tr"/>
    <property type="match status" value="1"/>
</dbReference>
<keyword evidence="5 10" id="KW-0812">Transmembrane</keyword>
<dbReference type="GO" id="GO:1904659">
    <property type="term" value="P:D-glucose transmembrane transport"/>
    <property type="evidence" value="ECO:0007669"/>
    <property type="project" value="TreeGrafter"/>
</dbReference>
<dbReference type="InterPro" id="IPR003663">
    <property type="entry name" value="Sugar/inositol_transpt"/>
</dbReference>
<organism evidence="12 13">
    <name type="scientific">Bacillus amyloliquefaciens (strain ATCC 23350 / DSM 7 / BCRC 11601 / CCUG 28519 / NBRC 15535 / NRRL B-14393 / F)</name>
    <dbReference type="NCBI Taxonomy" id="692420"/>
    <lineage>
        <taxon>Bacteria</taxon>
        <taxon>Bacillati</taxon>
        <taxon>Bacillota</taxon>
        <taxon>Bacilli</taxon>
        <taxon>Bacillales</taxon>
        <taxon>Bacillaceae</taxon>
        <taxon>Bacillus</taxon>
        <taxon>Bacillus amyloliquefaciens group</taxon>
    </lineage>
</organism>
<dbReference type="AlphaFoldDB" id="A0A9P1JKH4"/>
<dbReference type="InterPro" id="IPR005829">
    <property type="entry name" value="Sugar_transporter_CS"/>
</dbReference>
<dbReference type="SUPFAM" id="SSF103473">
    <property type="entry name" value="MFS general substrate transporter"/>
    <property type="match status" value="1"/>
</dbReference>
<feature type="transmembrane region" description="Helical" evidence="10">
    <location>
        <begin position="309"/>
        <end position="330"/>
    </location>
</feature>
<dbReference type="RefSeq" id="WP_013353817.1">
    <property type="nucleotide sequence ID" value="NC_014551.1"/>
</dbReference>
<reference evidence="12 13" key="1">
    <citation type="journal article" date="2011" name="Int. J. Syst. Evol. Microbiol.">
        <title>Relationship of Bacillus amyloliquefaciens clades associated with strains DSM 7T and FZB42T: a proposal for Bacillus amyloliquefaciens subsp. amyloliquefaciens subsp. nov. and Bacillus amyloliquefaciens subsp. plantarum subsp. nov. based on complete genome sequence comparisons.</title>
        <authorList>
            <person name="Borriss R."/>
            <person name="Chen X.H."/>
            <person name="Rueckert C."/>
            <person name="Blom J."/>
            <person name="Becker A."/>
            <person name="Baumgarth B."/>
            <person name="Fan B."/>
            <person name="Pukall R."/>
            <person name="Schumann P."/>
            <person name="Sproer C."/>
            <person name="Junge H."/>
            <person name="Vater J."/>
            <person name="Puhler A."/>
            <person name="Klenk H.P."/>
        </authorList>
    </citation>
    <scope>NUCLEOTIDE SEQUENCE [LARGE SCALE GENOMIC DNA]</scope>
    <source>
        <strain evidence="13">DSM 7</strain>
    </source>
</reference>
<dbReference type="PROSITE" id="PS50850">
    <property type="entry name" value="MFS"/>
    <property type="match status" value="1"/>
</dbReference>
<feature type="transmembrane region" description="Helical" evidence="10">
    <location>
        <begin position="9"/>
        <end position="35"/>
    </location>
</feature>
<evidence type="ECO:0000313" key="13">
    <source>
        <dbReference type="Proteomes" id="UP000006562"/>
    </source>
</evidence>
<dbReference type="EMBL" id="FN597644">
    <property type="protein sequence ID" value="CBI44548.1"/>
    <property type="molecule type" value="Genomic_DNA"/>
</dbReference>
<dbReference type="PANTHER" id="PTHR48023:SF4">
    <property type="entry name" value="D-XYLOSE-PROTON SYMPORTER-LIKE 2"/>
    <property type="match status" value="1"/>
</dbReference>
<feature type="region of interest" description="Disordered" evidence="9">
    <location>
        <begin position="436"/>
        <end position="460"/>
    </location>
</feature>
<keyword evidence="6 10" id="KW-1133">Transmembrane helix</keyword>
<dbReference type="PRINTS" id="PR00171">
    <property type="entry name" value="SUGRTRNSPORT"/>
</dbReference>
<dbReference type="InterPro" id="IPR020846">
    <property type="entry name" value="MFS_dom"/>
</dbReference>
<keyword evidence="3 8" id="KW-0813">Transport</keyword>
<feature type="transmembrane region" description="Helical" evidence="10">
    <location>
        <begin position="336"/>
        <end position="362"/>
    </location>
</feature>
<dbReference type="PANTHER" id="PTHR48023">
    <property type="entry name" value="D-XYLOSE-PROTON SYMPORTER-LIKE 2"/>
    <property type="match status" value="1"/>
</dbReference>
<evidence type="ECO:0000256" key="4">
    <source>
        <dbReference type="ARBA" id="ARBA00022475"/>
    </source>
</evidence>
<dbReference type="GO" id="GO:0022857">
    <property type="term" value="F:transmembrane transporter activity"/>
    <property type="evidence" value="ECO:0007669"/>
    <property type="project" value="InterPro"/>
</dbReference>
<name>A0A9P1JKH4_BACAS</name>
<evidence type="ECO:0000256" key="2">
    <source>
        <dbReference type="ARBA" id="ARBA00010992"/>
    </source>
</evidence>
<evidence type="ECO:0000256" key="5">
    <source>
        <dbReference type="ARBA" id="ARBA00022692"/>
    </source>
</evidence>
<dbReference type="Proteomes" id="UP000006562">
    <property type="component" value="Chromosome"/>
</dbReference>
<evidence type="ECO:0000259" key="11">
    <source>
        <dbReference type="PROSITE" id="PS50850"/>
    </source>
</evidence>
<dbReference type="InterPro" id="IPR047984">
    <property type="entry name" value="XylE-like"/>
</dbReference>
<comment type="similarity">
    <text evidence="2 8">Belongs to the major facilitator superfamily. Sugar transporter (TC 2.A.1.1) family.</text>
</comment>
<dbReference type="InterPro" id="IPR036259">
    <property type="entry name" value="MFS_trans_sf"/>
</dbReference>
<dbReference type="InterPro" id="IPR050820">
    <property type="entry name" value="MFS_Sugar_Transporter"/>
</dbReference>
<sequence>MKSIHSNKWLYFFGALGGALYGYDTGVISGAILFMKKELGLNAFTEGLVVSSLLAGAILGSGFAGKLTDRFGRRKAIMGAALLFCIGGLGVAFAPNTQVMVLFRIILGLAVGTSTTIVPLYLSELAPKHKRGALSSLNQLMITVGILVSYIVNYIFADSGAWRWMLGLAVVPSVILLIGILFMPESPRWLFTIGKEDKAREILSSLRGTKNIDDEIDQMKEAEKENEGGLKELFEPWVRPALIAGLGLAFLQQFIGTNTIIYYAPKTFTSVGFGNSASILGTVGIGAVNVIMTLMAIKVIDKIGRKPLLLAGNAGMVISLLVLAAVNLFFEDSAAASWTTVICLGLFIIVFAVSWGPVVWVMLPELFPLHVRGIGTGVSTLVLHAGTLLVSLTFPMLMEAVGISYLFLIYAVIGILAFLFVRFKVTETKGKSLEEIEQDLRSRNGGSESESESKQQTVHP</sequence>
<evidence type="ECO:0000256" key="9">
    <source>
        <dbReference type="SAM" id="MobiDB-lite"/>
    </source>
</evidence>
<evidence type="ECO:0000256" key="10">
    <source>
        <dbReference type="SAM" id="Phobius"/>
    </source>
</evidence>
<dbReference type="NCBIfam" id="TIGR00879">
    <property type="entry name" value="SP"/>
    <property type="match status" value="1"/>
</dbReference>
<feature type="transmembrane region" description="Helical" evidence="10">
    <location>
        <begin position="162"/>
        <end position="183"/>
    </location>
</feature>
<dbReference type="PROSITE" id="PS00216">
    <property type="entry name" value="SUGAR_TRANSPORT_1"/>
    <property type="match status" value="1"/>
</dbReference>
<comment type="subcellular location">
    <subcellularLocation>
        <location evidence="1">Cell membrane</location>
        <topology evidence="1">Multi-pass membrane protein</topology>
    </subcellularLocation>
</comment>
<protein>
    <submittedName>
        <fullName evidence="12">Carbohydrate transporter</fullName>
    </submittedName>
</protein>
<feature type="transmembrane region" description="Helical" evidence="10">
    <location>
        <begin position="101"/>
        <end position="122"/>
    </location>
</feature>
<feature type="transmembrane region" description="Helical" evidence="10">
    <location>
        <begin position="403"/>
        <end position="421"/>
    </location>
</feature>
<dbReference type="PROSITE" id="PS00217">
    <property type="entry name" value="SUGAR_TRANSPORT_2"/>
    <property type="match status" value="1"/>
</dbReference>
<feature type="transmembrane region" description="Helical" evidence="10">
    <location>
        <begin position="47"/>
        <end position="64"/>
    </location>
</feature>
<evidence type="ECO:0000256" key="8">
    <source>
        <dbReference type="RuleBase" id="RU003346"/>
    </source>
</evidence>
<accession>A0A9P1JKH4</accession>
<evidence type="ECO:0000256" key="3">
    <source>
        <dbReference type="ARBA" id="ARBA00022448"/>
    </source>
</evidence>
<proteinExistence type="inferred from homology"/>
<feature type="domain" description="Major facilitator superfamily (MFS) profile" evidence="11">
    <location>
        <begin position="10"/>
        <end position="429"/>
    </location>
</feature>
<feature type="transmembrane region" description="Helical" evidence="10">
    <location>
        <begin position="134"/>
        <end position="156"/>
    </location>
</feature>
<dbReference type="CDD" id="cd17359">
    <property type="entry name" value="MFS_XylE_like"/>
    <property type="match status" value="1"/>
</dbReference>
<evidence type="ECO:0000256" key="6">
    <source>
        <dbReference type="ARBA" id="ARBA00022989"/>
    </source>
</evidence>
<evidence type="ECO:0000256" key="1">
    <source>
        <dbReference type="ARBA" id="ARBA00004651"/>
    </source>
</evidence>
<dbReference type="Gene3D" id="1.20.1250.20">
    <property type="entry name" value="MFS general substrate transporter like domains"/>
    <property type="match status" value="1"/>
</dbReference>
<reference evidence="13" key="2">
    <citation type="journal article" date="2011" name="J. Biotechnol.">
        <title>Genome sequence of B. amyloliquefaciens type strain DSM7(T) reveals differences to plant-associated B. amyloliquefaciens FZB42.</title>
        <authorList>
            <person name="Ruckert C."/>
            <person name="Blom J."/>
            <person name="Chen X."/>
            <person name="Reva O."/>
            <person name="Borriss R."/>
        </authorList>
    </citation>
    <scope>NUCLEOTIDE SEQUENCE [LARGE SCALE GENOMIC DNA]</scope>
    <source>
        <strain evidence="13">DSM 7</strain>
    </source>
</reference>
<dbReference type="KEGG" id="bao:BAMF_3422"/>
<dbReference type="InterPro" id="IPR005828">
    <property type="entry name" value="MFS_sugar_transport-like"/>
</dbReference>
<feature type="transmembrane region" description="Helical" evidence="10">
    <location>
        <begin position="241"/>
        <end position="264"/>
    </location>
</feature>
<keyword evidence="4" id="KW-1003">Cell membrane</keyword>
<dbReference type="FunFam" id="1.20.1250.20:FF:000073">
    <property type="entry name" value="MFS myo-inositol transporter, putative"/>
    <property type="match status" value="1"/>
</dbReference>
<dbReference type="GO" id="GO:0005886">
    <property type="term" value="C:plasma membrane"/>
    <property type="evidence" value="ECO:0007669"/>
    <property type="project" value="UniProtKB-SubCell"/>
</dbReference>
<evidence type="ECO:0000313" key="12">
    <source>
        <dbReference type="EMBL" id="CBI44548.1"/>
    </source>
</evidence>
<evidence type="ECO:0000256" key="7">
    <source>
        <dbReference type="ARBA" id="ARBA00023136"/>
    </source>
</evidence>
<feature type="transmembrane region" description="Helical" evidence="10">
    <location>
        <begin position="374"/>
        <end position="397"/>
    </location>
</feature>
<keyword evidence="7 10" id="KW-0472">Membrane</keyword>
<feature type="transmembrane region" description="Helical" evidence="10">
    <location>
        <begin position="276"/>
        <end position="297"/>
    </location>
</feature>
<gene>
    <name evidence="12" type="primary">ywtG</name>
    <name evidence="12" type="ordered locus">BAMF_3422</name>
</gene>
<keyword evidence="13" id="KW-1185">Reference proteome</keyword>
<feature type="transmembrane region" description="Helical" evidence="10">
    <location>
        <begin position="76"/>
        <end position="95"/>
    </location>
</feature>